<reference evidence="2" key="2">
    <citation type="journal article" date="2021" name="PeerJ">
        <title>Extensive microbial diversity within the chicken gut microbiome revealed by metagenomics and culture.</title>
        <authorList>
            <person name="Gilroy R."/>
            <person name="Ravi A."/>
            <person name="Getino M."/>
            <person name="Pursley I."/>
            <person name="Horton D.L."/>
            <person name="Alikhan N.F."/>
            <person name="Baker D."/>
            <person name="Gharbi K."/>
            <person name="Hall N."/>
            <person name="Watson M."/>
            <person name="Adriaenssens E.M."/>
            <person name="Foster-Nyarko E."/>
            <person name="Jarju S."/>
            <person name="Secka A."/>
            <person name="Antonio M."/>
            <person name="Oren A."/>
            <person name="Chaudhuri R.R."/>
            <person name="La Ragione R."/>
            <person name="Hildebrand F."/>
            <person name="Pallen M.J."/>
        </authorList>
    </citation>
    <scope>NUCLEOTIDE SEQUENCE</scope>
    <source>
        <strain evidence="2">23406</strain>
    </source>
</reference>
<dbReference type="PANTHER" id="PTHR39193:SF1">
    <property type="entry name" value="5-DEOXY-GLUCURONATE ISOMERASE"/>
    <property type="match status" value="1"/>
</dbReference>
<proteinExistence type="predicted"/>
<dbReference type="Proteomes" id="UP000886891">
    <property type="component" value="Unassembled WGS sequence"/>
</dbReference>
<evidence type="ECO:0000313" key="2">
    <source>
        <dbReference type="EMBL" id="HIV00183.1"/>
    </source>
</evidence>
<dbReference type="Pfam" id="PF04962">
    <property type="entry name" value="KduI"/>
    <property type="match status" value="1"/>
</dbReference>
<comment type="caution">
    <text evidence="2">The sequence shown here is derived from an EMBL/GenBank/DDBJ whole genome shotgun (WGS) entry which is preliminary data.</text>
</comment>
<name>A0A9D1NCV6_9FIRM</name>
<organism evidence="2 3">
    <name type="scientific">Candidatus Stercoripulliclostridium merdipullorum</name>
    <dbReference type="NCBI Taxonomy" id="2840952"/>
    <lineage>
        <taxon>Bacteria</taxon>
        <taxon>Bacillati</taxon>
        <taxon>Bacillota</taxon>
        <taxon>Clostridia</taxon>
        <taxon>Eubacteriales</taxon>
        <taxon>Candidatus Stercoripulliclostridium</taxon>
    </lineage>
</organism>
<dbReference type="EMBL" id="DVOH01000024">
    <property type="protein sequence ID" value="HIV00183.1"/>
    <property type="molecule type" value="Genomic_DNA"/>
</dbReference>
<dbReference type="InterPro" id="IPR011051">
    <property type="entry name" value="RmlC_Cupin_sf"/>
</dbReference>
<dbReference type="AlphaFoldDB" id="A0A9D1NCV6"/>
<dbReference type="Gene3D" id="2.60.120.10">
    <property type="entry name" value="Jelly Rolls"/>
    <property type="match status" value="2"/>
</dbReference>
<dbReference type="GO" id="GO:0008880">
    <property type="term" value="F:glucuronate isomerase activity"/>
    <property type="evidence" value="ECO:0007669"/>
    <property type="project" value="InterPro"/>
</dbReference>
<sequence length="260" mass="29809">MFIYPKFDRSGKKVVTRTYGKTASMLQNITVYKMKPGDRLELTEPGMESAYLLMEGEITFYWDDRSFRAARTGVFDDLPVCLHTPQGVVVAIEAHALTELLVQSTPNERDFACRLFDKTDVTKFVSCEGRWENTAVRDVVDIINIKNSPYSNMVLGEVYARQGRWWSYIPHNHPQPEVYYYKMHRPEGFGACFIGDKAYTVKDGSAGLFDGGYTHVQVTAPGYPMYCAWMIRHLDGDPWDNTRTDDPAFIWLLDLPVETK</sequence>
<protein>
    <submittedName>
        <fullName evidence="2">5-deoxy-glucuronate isomerase</fullName>
    </submittedName>
</protein>
<dbReference type="PIRSF" id="PIRSF036628">
    <property type="entry name" value="IolB"/>
    <property type="match status" value="1"/>
</dbReference>
<evidence type="ECO:0000313" key="3">
    <source>
        <dbReference type="Proteomes" id="UP000886891"/>
    </source>
</evidence>
<dbReference type="PANTHER" id="PTHR39193">
    <property type="entry name" value="5-DEOXY-GLUCURONATE ISOMERASE"/>
    <property type="match status" value="1"/>
</dbReference>
<dbReference type="InterPro" id="IPR014710">
    <property type="entry name" value="RmlC-like_jellyroll"/>
</dbReference>
<dbReference type="InterPro" id="IPR021120">
    <property type="entry name" value="KduI/IolB_isomerase"/>
</dbReference>
<gene>
    <name evidence="2" type="ORF">IAB14_03595</name>
</gene>
<reference evidence="2" key="1">
    <citation type="submission" date="2020-10" db="EMBL/GenBank/DDBJ databases">
        <authorList>
            <person name="Gilroy R."/>
        </authorList>
    </citation>
    <scope>NUCLEOTIDE SEQUENCE</scope>
    <source>
        <strain evidence="2">23406</strain>
    </source>
</reference>
<dbReference type="SUPFAM" id="SSF51182">
    <property type="entry name" value="RmlC-like cupins"/>
    <property type="match status" value="1"/>
</dbReference>
<dbReference type="InterPro" id="IPR024203">
    <property type="entry name" value="Deoxy-glucuronate_isom_IolB"/>
</dbReference>
<dbReference type="GO" id="GO:0019310">
    <property type="term" value="P:inositol catabolic process"/>
    <property type="evidence" value="ECO:0007669"/>
    <property type="project" value="InterPro"/>
</dbReference>
<keyword evidence="1 2" id="KW-0413">Isomerase</keyword>
<accession>A0A9D1NCV6</accession>
<evidence type="ECO:0000256" key="1">
    <source>
        <dbReference type="ARBA" id="ARBA00023235"/>
    </source>
</evidence>